<proteinExistence type="inferred from homology"/>
<keyword evidence="11 16" id="KW-0520">NAD</keyword>
<feature type="transmembrane region" description="Helical" evidence="16">
    <location>
        <begin position="453"/>
        <end position="473"/>
    </location>
</feature>
<keyword evidence="13 16" id="KW-0496">Mitochondrion</keyword>
<organism evidence="20">
    <name type="scientific">Peltocephalus dumerilianus</name>
    <name type="common">big-headed amazon river turtle</name>
    <dbReference type="NCBI Taxonomy" id="329145"/>
    <lineage>
        <taxon>Eukaryota</taxon>
        <taxon>Metazoa</taxon>
        <taxon>Chordata</taxon>
        <taxon>Craniata</taxon>
        <taxon>Vertebrata</taxon>
        <taxon>Euteleostomi</taxon>
        <taxon>Archelosauria</taxon>
        <taxon>Testudinata</taxon>
        <taxon>Testudines</taxon>
        <taxon>Pleurodira</taxon>
        <taxon>Podocnemididae</taxon>
        <taxon>Peltocephalus</taxon>
    </lineage>
</organism>
<evidence type="ECO:0000256" key="11">
    <source>
        <dbReference type="ARBA" id="ARBA00023027"/>
    </source>
</evidence>
<comment type="function">
    <text evidence="16">Core subunit of the mitochondrial membrane respiratory chain NADH dehydrogenase (Complex I) which catalyzes electron transfer from NADH through the respiratory chain, using ubiquinone as an electron acceptor. Essential for the catalytic activity and assembly of complex I.</text>
</comment>
<feature type="domain" description="NADH:quinone oxidoreductase/Mrp antiporter transmembrane" evidence="17">
    <location>
        <begin position="134"/>
        <end position="416"/>
    </location>
</feature>
<dbReference type="EC" id="7.1.1.2" evidence="2 16"/>
<keyword evidence="4 16" id="KW-0813">Transport</keyword>
<dbReference type="PRINTS" id="PR01434">
    <property type="entry name" value="NADHDHGNASE5"/>
</dbReference>
<reference evidence="20" key="1">
    <citation type="submission" date="2014-06" db="EMBL/GenBank/DDBJ databases">
        <title>The complete mitochondrial genome of Peltocephalus dumerilianus.</title>
        <authorList>
            <person name="Yamada C."/>
            <person name="Shibata H."/>
            <person name="Kumazawa Y."/>
        </authorList>
    </citation>
    <scope>NUCLEOTIDE SEQUENCE</scope>
    <source>
        <strain evidence="20">Pdum1</strain>
    </source>
</reference>
<feature type="transmembrane region" description="Helical" evidence="16">
    <location>
        <begin position="272"/>
        <end position="289"/>
    </location>
</feature>
<geneLocation type="mitochondrion" evidence="20"/>
<dbReference type="InterPro" id="IPR001750">
    <property type="entry name" value="ND/Mrp_TM"/>
</dbReference>
<accession>A0A1Z4EAV7</accession>
<keyword evidence="14 16" id="KW-0472">Membrane</keyword>
<keyword evidence="8" id="KW-1278">Translocase</keyword>
<evidence type="ECO:0000259" key="19">
    <source>
        <dbReference type="Pfam" id="PF06455"/>
    </source>
</evidence>
<feature type="transmembrane region" description="Helical" evidence="16">
    <location>
        <begin position="117"/>
        <end position="134"/>
    </location>
</feature>
<dbReference type="PANTHER" id="PTHR42829:SF2">
    <property type="entry name" value="NADH-UBIQUINONE OXIDOREDUCTASE CHAIN 5"/>
    <property type="match status" value="1"/>
</dbReference>
<comment type="similarity">
    <text evidence="16">Belongs to the complex I subunit 5 family.</text>
</comment>
<dbReference type="PANTHER" id="PTHR42829">
    <property type="entry name" value="NADH-UBIQUINONE OXIDOREDUCTASE CHAIN 5"/>
    <property type="match status" value="1"/>
</dbReference>
<dbReference type="GO" id="GO:0008137">
    <property type="term" value="F:NADH dehydrogenase (ubiquinone) activity"/>
    <property type="evidence" value="ECO:0007669"/>
    <property type="project" value="UniProtKB-EC"/>
</dbReference>
<evidence type="ECO:0000259" key="17">
    <source>
        <dbReference type="Pfam" id="PF00361"/>
    </source>
</evidence>
<keyword evidence="12 16" id="KW-0830">Ubiquinone</keyword>
<keyword evidence="10 16" id="KW-1133">Transmembrane helix</keyword>
<dbReference type="AlphaFoldDB" id="A0A1Z4EAV7"/>
<feature type="transmembrane region" description="Helical" evidence="16">
    <location>
        <begin position="78"/>
        <end position="96"/>
    </location>
</feature>
<name>A0A1Z4EAV7_9SAUR</name>
<dbReference type="Pfam" id="PF00361">
    <property type="entry name" value="Proton_antipo_M"/>
    <property type="match status" value="1"/>
</dbReference>
<feature type="transmembrane region" description="Helical" evidence="16">
    <location>
        <begin position="479"/>
        <end position="504"/>
    </location>
</feature>
<keyword evidence="6 16" id="KW-0812">Transmembrane</keyword>
<dbReference type="Pfam" id="PF00662">
    <property type="entry name" value="Proton_antipo_N"/>
    <property type="match status" value="1"/>
</dbReference>
<protein>
    <recommendedName>
        <fullName evidence="3 16">NADH-ubiquinone oxidoreductase chain 5</fullName>
        <ecNumber evidence="2 16">7.1.1.2</ecNumber>
    </recommendedName>
</protein>
<evidence type="ECO:0000256" key="13">
    <source>
        <dbReference type="ARBA" id="ARBA00023128"/>
    </source>
</evidence>
<comment type="subcellular location">
    <subcellularLocation>
        <location evidence="1">Mitochondrion inner membrane</location>
        <topology evidence="1">Multi-pass membrane protein</topology>
    </subcellularLocation>
</comment>
<evidence type="ECO:0000256" key="1">
    <source>
        <dbReference type="ARBA" id="ARBA00004448"/>
    </source>
</evidence>
<dbReference type="Pfam" id="PF06455">
    <property type="entry name" value="NADH5_C"/>
    <property type="match status" value="1"/>
</dbReference>
<feature type="transmembrane region" description="Helical" evidence="16">
    <location>
        <begin position="12"/>
        <end position="30"/>
    </location>
</feature>
<evidence type="ECO:0000256" key="2">
    <source>
        <dbReference type="ARBA" id="ARBA00012944"/>
    </source>
</evidence>
<dbReference type="EMBL" id="AB970731">
    <property type="protein sequence ID" value="BAX90089.1"/>
    <property type="molecule type" value="Genomic_DNA"/>
</dbReference>
<evidence type="ECO:0000256" key="15">
    <source>
        <dbReference type="ARBA" id="ARBA00049551"/>
    </source>
</evidence>
<gene>
    <name evidence="20" type="primary">ND5</name>
</gene>
<evidence type="ECO:0000256" key="12">
    <source>
        <dbReference type="ARBA" id="ARBA00023075"/>
    </source>
</evidence>
<feature type="transmembrane region" description="Helical" evidence="16">
    <location>
        <begin position="171"/>
        <end position="190"/>
    </location>
</feature>
<feature type="transmembrane region" description="Helical" evidence="16">
    <location>
        <begin position="140"/>
        <end position="159"/>
    </location>
</feature>
<evidence type="ECO:0000256" key="9">
    <source>
        <dbReference type="ARBA" id="ARBA00022982"/>
    </source>
</evidence>
<feature type="domain" description="NADH dehydrogenase subunit 5 C-terminal" evidence="19">
    <location>
        <begin position="422"/>
        <end position="600"/>
    </location>
</feature>
<comment type="catalytic activity">
    <reaction evidence="15 16">
        <text>a ubiquinone + NADH + 5 H(+)(in) = a ubiquinol + NAD(+) + 4 H(+)(out)</text>
        <dbReference type="Rhea" id="RHEA:29091"/>
        <dbReference type="Rhea" id="RHEA-COMP:9565"/>
        <dbReference type="Rhea" id="RHEA-COMP:9566"/>
        <dbReference type="ChEBI" id="CHEBI:15378"/>
        <dbReference type="ChEBI" id="CHEBI:16389"/>
        <dbReference type="ChEBI" id="CHEBI:17976"/>
        <dbReference type="ChEBI" id="CHEBI:57540"/>
        <dbReference type="ChEBI" id="CHEBI:57945"/>
        <dbReference type="EC" id="7.1.1.2"/>
    </reaction>
</comment>
<keyword evidence="5" id="KW-0679">Respiratory chain</keyword>
<sequence>MMYPTPEPMIIFLAQMLILALPLILSLLPVMSKMIWSPKKAMTMALLLSLISLATFTLQDLEMSTYTIHSSTILDINMNTKFSLVTAVFTFTALFITRMILEYTEWYMANDQDQKKFSLFLLMFLMTMLIFISANDLFLLFIGWETMGMLSFLLISWWRGRVEATTSGLKAIIYNRLADIGMFLFMAWTFTKLSTLNLDIIYSNPKMITILPATALILAAVGKSAQFGFHPWLPAAMEGPTPVSALLHSSTMVTAGILMLLRLFPVLMATPFALYTCLILGTITTLYASIQALTKNDIKKIIAYSTLSQLGLMLATIGLGEPVIAFLHVCLHAFFKANMFLCSGVISHTLHGEQDIRKMGGLTKLLPTTSICMIISTLSLAGFPYLTAFYSKETIMKLALSSYTNMACMLMIMASILFTTMYSLRMTYIMLTGKPWYNQLPTFNEHPMYKKPIIKLTMMSIITGFLFINYLPFNHLTPLIITPLMTLIMLSITTLMVTIALALINHTTQKPLPTDKCMEYLKNLSEDMDGPLHRKLADKSLEISQLEALQMLDKHWKETAGSKYIKGCLTPPMLHSTSLKGTIKPYMLSFILLFLLALCMVVN</sequence>
<evidence type="ECO:0000256" key="3">
    <source>
        <dbReference type="ARBA" id="ARBA00021096"/>
    </source>
</evidence>
<evidence type="ECO:0000256" key="6">
    <source>
        <dbReference type="ARBA" id="ARBA00022692"/>
    </source>
</evidence>
<dbReference type="InterPro" id="IPR001516">
    <property type="entry name" value="Proton_antipo_N"/>
</dbReference>
<evidence type="ECO:0000256" key="7">
    <source>
        <dbReference type="ARBA" id="ARBA00022792"/>
    </source>
</evidence>
<dbReference type="GO" id="GO:0005743">
    <property type="term" value="C:mitochondrial inner membrane"/>
    <property type="evidence" value="ECO:0007669"/>
    <property type="project" value="UniProtKB-SubCell"/>
</dbReference>
<dbReference type="InterPro" id="IPR010934">
    <property type="entry name" value="NADH_DH_su5_C"/>
</dbReference>
<feature type="domain" description="NADH-Ubiquinone oxidoreductase (complex I) chain 5 N-terminal" evidence="18">
    <location>
        <begin position="74"/>
        <end position="117"/>
    </location>
</feature>
<keyword evidence="9" id="KW-0249">Electron transport</keyword>
<evidence type="ECO:0000256" key="16">
    <source>
        <dbReference type="RuleBase" id="RU003404"/>
    </source>
</evidence>
<evidence type="ECO:0000256" key="5">
    <source>
        <dbReference type="ARBA" id="ARBA00022660"/>
    </source>
</evidence>
<feature type="transmembrane region" description="Helical" evidence="16">
    <location>
        <begin position="245"/>
        <end position="266"/>
    </location>
</feature>
<feature type="transmembrane region" description="Helical" evidence="16">
    <location>
        <begin position="371"/>
        <end position="391"/>
    </location>
</feature>
<evidence type="ECO:0000256" key="10">
    <source>
        <dbReference type="ARBA" id="ARBA00022989"/>
    </source>
</evidence>
<dbReference type="InterPro" id="IPR003945">
    <property type="entry name" value="NU5C-like"/>
</dbReference>
<evidence type="ECO:0000313" key="20">
    <source>
        <dbReference type="EMBL" id="BAX90089.1"/>
    </source>
</evidence>
<dbReference type="GO" id="GO:0003954">
    <property type="term" value="F:NADH dehydrogenase activity"/>
    <property type="evidence" value="ECO:0007669"/>
    <property type="project" value="TreeGrafter"/>
</dbReference>
<evidence type="ECO:0000256" key="14">
    <source>
        <dbReference type="ARBA" id="ARBA00023136"/>
    </source>
</evidence>
<evidence type="ECO:0000256" key="4">
    <source>
        <dbReference type="ARBA" id="ARBA00022448"/>
    </source>
</evidence>
<feature type="transmembrane region" description="Helical" evidence="16">
    <location>
        <begin position="403"/>
        <end position="424"/>
    </location>
</feature>
<feature type="transmembrane region" description="Helical" evidence="16">
    <location>
        <begin position="42"/>
        <end position="58"/>
    </location>
</feature>
<evidence type="ECO:0000256" key="8">
    <source>
        <dbReference type="ARBA" id="ARBA00022967"/>
    </source>
</evidence>
<dbReference type="GO" id="GO:0042773">
    <property type="term" value="P:ATP synthesis coupled electron transport"/>
    <property type="evidence" value="ECO:0007669"/>
    <property type="project" value="InterPro"/>
</dbReference>
<dbReference type="GO" id="GO:0015990">
    <property type="term" value="P:electron transport coupled proton transport"/>
    <property type="evidence" value="ECO:0007669"/>
    <property type="project" value="TreeGrafter"/>
</dbReference>
<keyword evidence="7" id="KW-0999">Mitochondrion inner membrane</keyword>
<evidence type="ECO:0000259" key="18">
    <source>
        <dbReference type="Pfam" id="PF00662"/>
    </source>
</evidence>
<feature type="transmembrane region" description="Helical" evidence="16">
    <location>
        <begin position="583"/>
        <end position="602"/>
    </location>
</feature>